<protein>
    <submittedName>
        <fullName evidence="2">Soj-like protein</fullName>
        <ecNumber evidence="2">3.6.-.-</ecNumber>
    </submittedName>
</protein>
<dbReference type="GO" id="GO:0016787">
    <property type="term" value="F:hydrolase activity"/>
    <property type="evidence" value="ECO:0007669"/>
    <property type="project" value="UniProtKB-KW"/>
</dbReference>
<dbReference type="RefSeq" id="WP_146504340.1">
    <property type="nucleotide sequence ID" value="NZ_SJPG01000001.1"/>
</dbReference>
<dbReference type="PANTHER" id="PTHR13696:SF52">
    <property type="entry name" value="PARA FAMILY PROTEIN CT_582"/>
    <property type="match status" value="1"/>
</dbReference>
<dbReference type="SUPFAM" id="SSF52540">
    <property type="entry name" value="P-loop containing nucleoside triphosphate hydrolases"/>
    <property type="match status" value="1"/>
</dbReference>
<reference evidence="2 3" key="1">
    <citation type="submission" date="2019-02" db="EMBL/GenBank/DDBJ databases">
        <title>Deep-cultivation of Planctomycetes and their phenomic and genomic characterization uncovers novel biology.</title>
        <authorList>
            <person name="Wiegand S."/>
            <person name="Jogler M."/>
            <person name="Boedeker C."/>
            <person name="Pinto D."/>
            <person name="Vollmers J."/>
            <person name="Rivas-Marin E."/>
            <person name="Kohn T."/>
            <person name="Peeters S.H."/>
            <person name="Heuer A."/>
            <person name="Rast P."/>
            <person name="Oberbeckmann S."/>
            <person name="Bunk B."/>
            <person name="Jeske O."/>
            <person name="Meyerdierks A."/>
            <person name="Storesund J.E."/>
            <person name="Kallscheuer N."/>
            <person name="Luecker S."/>
            <person name="Lage O.M."/>
            <person name="Pohl T."/>
            <person name="Merkel B.J."/>
            <person name="Hornburger P."/>
            <person name="Mueller R.-W."/>
            <person name="Bruemmer F."/>
            <person name="Labrenz M."/>
            <person name="Spormann A.M."/>
            <person name="Op Den Camp H."/>
            <person name="Overmann J."/>
            <person name="Amann R."/>
            <person name="Jetten M.S.M."/>
            <person name="Mascher T."/>
            <person name="Medema M.H."/>
            <person name="Devos D.P."/>
            <person name="Kaster A.-K."/>
            <person name="Ovreas L."/>
            <person name="Rohde M."/>
            <person name="Galperin M.Y."/>
            <person name="Jogler C."/>
        </authorList>
    </citation>
    <scope>NUCLEOTIDE SEQUENCE [LARGE SCALE GENOMIC DNA]</scope>
    <source>
        <strain evidence="2 3">Pan54</strain>
    </source>
</reference>
<dbReference type="Proteomes" id="UP000316095">
    <property type="component" value="Unassembled WGS sequence"/>
</dbReference>
<sequence length="277" mass="30577">MRIIAIMNQKGGVGKTTSSVNIAAGLARLGKRVCLIDLDSQGNSSSHLGIDINQGMQTIYQVFSGERKLVETRQLVKSNLWVVPANIDLAAVEVELVDAQGREFILKQALEQFAREERDKPLDYVIMDCPPALNTVTINALTAATEILIPVQPHYLSLQGLSRLLETTALIKRRLNRNLIITGMMLCLYETGTRLAADVTDDLMRFLEESDPQAPWANAKVFNSRIRRNIRLAEAPSYAQSIFEYAPDSTGAHDYGNLVQEVLACAKNQHNPLSSAA</sequence>
<dbReference type="EC" id="3.6.-.-" evidence="2"/>
<dbReference type="InterPro" id="IPR025669">
    <property type="entry name" value="AAA_dom"/>
</dbReference>
<feature type="domain" description="AAA" evidence="1">
    <location>
        <begin position="1"/>
        <end position="180"/>
    </location>
</feature>
<evidence type="ECO:0000313" key="2">
    <source>
        <dbReference type="EMBL" id="TWT62492.1"/>
    </source>
</evidence>
<dbReference type="PANTHER" id="PTHR13696">
    <property type="entry name" value="P-LOOP CONTAINING NUCLEOSIDE TRIPHOSPHATE HYDROLASE"/>
    <property type="match status" value="1"/>
</dbReference>
<evidence type="ECO:0000259" key="1">
    <source>
        <dbReference type="Pfam" id="PF13614"/>
    </source>
</evidence>
<accession>A0A5C5XL88</accession>
<keyword evidence="2" id="KW-0378">Hydrolase</keyword>
<dbReference type="FunFam" id="3.40.50.300:FF:000285">
    <property type="entry name" value="Sporulation initiation inhibitor Soj"/>
    <property type="match status" value="1"/>
</dbReference>
<gene>
    <name evidence="2" type="ORF">Pan54_32340</name>
</gene>
<dbReference type="OrthoDB" id="9815116at2"/>
<comment type="caution">
    <text evidence="2">The sequence shown here is derived from an EMBL/GenBank/DDBJ whole genome shotgun (WGS) entry which is preliminary data.</text>
</comment>
<evidence type="ECO:0000313" key="3">
    <source>
        <dbReference type="Proteomes" id="UP000316095"/>
    </source>
</evidence>
<dbReference type="AlphaFoldDB" id="A0A5C5XL88"/>
<dbReference type="Pfam" id="PF13614">
    <property type="entry name" value="AAA_31"/>
    <property type="match status" value="1"/>
</dbReference>
<organism evidence="2 3">
    <name type="scientific">Rubinisphaera italica</name>
    <dbReference type="NCBI Taxonomy" id="2527969"/>
    <lineage>
        <taxon>Bacteria</taxon>
        <taxon>Pseudomonadati</taxon>
        <taxon>Planctomycetota</taxon>
        <taxon>Planctomycetia</taxon>
        <taxon>Planctomycetales</taxon>
        <taxon>Planctomycetaceae</taxon>
        <taxon>Rubinisphaera</taxon>
    </lineage>
</organism>
<dbReference type="InterPro" id="IPR050678">
    <property type="entry name" value="DNA_Partitioning_ATPase"/>
</dbReference>
<dbReference type="InterPro" id="IPR027417">
    <property type="entry name" value="P-loop_NTPase"/>
</dbReference>
<dbReference type="EMBL" id="SJPG01000001">
    <property type="protein sequence ID" value="TWT62492.1"/>
    <property type="molecule type" value="Genomic_DNA"/>
</dbReference>
<dbReference type="CDD" id="cd02042">
    <property type="entry name" value="ParAB_family"/>
    <property type="match status" value="1"/>
</dbReference>
<keyword evidence="3" id="KW-1185">Reference proteome</keyword>
<name>A0A5C5XL88_9PLAN</name>
<proteinExistence type="predicted"/>
<dbReference type="Gene3D" id="3.40.50.300">
    <property type="entry name" value="P-loop containing nucleotide triphosphate hydrolases"/>
    <property type="match status" value="1"/>
</dbReference>